<dbReference type="AlphaFoldDB" id="A0A835Q9C5"/>
<dbReference type="EMBL" id="JADCNM010000010">
    <property type="protein sequence ID" value="KAG0465464.1"/>
    <property type="molecule type" value="Genomic_DNA"/>
</dbReference>
<organism evidence="2 3">
    <name type="scientific">Vanilla planifolia</name>
    <name type="common">Vanilla</name>
    <dbReference type="NCBI Taxonomy" id="51239"/>
    <lineage>
        <taxon>Eukaryota</taxon>
        <taxon>Viridiplantae</taxon>
        <taxon>Streptophyta</taxon>
        <taxon>Embryophyta</taxon>
        <taxon>Tracheophyta</taxon>
        <taxon>Spermatophyta</taxon>
        <taxon>Magnoliopsida</taxon>
        <taxon>Liliopsida</taxon>
        <taxon>Asparagales</taxon>
        <taxon>Orchidaceae</taxon>
        <taxon>Vanilloideae</taxon>
        <taxon>Vanilleae</taxon>
        <taxon>Vanilla</taxon>
    </lineage>
</organism>
<accession>A0A835Q9C5</accession>
<comment type="caution">
    <text evidence="2">The sequence shown here is derived from an EMBL/GenBank/DDBJ whole genome shotgun (WGS) entry which is preliminary data.</text>
</comment>
<proteinExistence type="predicted"/>
<dbReference type="Proteomes" id="UP000639772">
    <property type="component" value="Chromosome 10"/>
</dbReference>
<gene>
    <name evidence="2" type="ORF">HPP92_019628</name>
</gene>
<feature type="region of interest" description="Disordered" evidence="1">
    <location>
        <begin position="1"/>
        <end position="22"/>
    </location>
</feature>
<evidence type="ECO:0000256" key="1">
    <source>
        <dbReference type="SAM" id="MobiDB-lite"/>
    </source>
</evidence>
<reference evidence="2 3" key="1">
    <citation type="journal article" date="2020" name="Nat. Food">
        <title>A phased Vanilla planifolia genome enables genetic improvement of flavour and production.</title>
        <authorList>
            <person name="Hasing T."/>
            <person name="Tang H."/>
            <person name="Brym M."/>
            <person name="Khazi F."/>
            <person name="Huang T."/>
            <person name="Chambers A.H."/>
        </authorList>
    </citation>
    <scope>NUCLEOTIDE SEQUENCE [LARGE SCALE GENOMIC DNA]</scope>
    <source>
        <tissue evidence="2">Leaf</tissue>
    </source>
</reference>
<evidence type="ECO:0000313" key="2">
    <source>
        <dbReference type="EMBL" id="KAG0465464.1"/>
    </source>
</evidence>
<evidence type="ECO:0000313" key="3">
    <source>
        <dbReference type="Proteomes" id="UP000639772"/>
    </source>
</evidence>
<name>A0A835Q9C5_VANPL</name>
<sequence>MSQLGALDSARVGSGGRGPALMREGQCGIDPVDVYRIALARVSWSTRVDAYRAVVAGRRPSA</sequence>
<protein>
    <submittedName>
        <fullName evidence="2">Uncharacterized protein</fullName>
    </submittedName>
</protein>